<dbReference type="AlphaFoldDB" id="A0A8T0KIS3"/>
<name>A0A8T0KIS3_PHAAN</name>
<dbReference type="EMBL" id="JABFOF010000004">
    <property type="protein sequence ID" value="KAG2399544.1"/>
    <property type="molecule type" value="Genomic_DNA"/>
</dbReference>
<sequence>MKKPDAVNINLIGVESQTQLKLSNKTEGPFKKPIHHLLSCHRALMGLCHEDGGYANRFAMVSMEVRIRQFEADCDWGS</sequence>
<comment type="caution">
    <text evidence="1">The sequence shown here is derived from an EMBL/GenBank/DDBJ whole genome shotgun (WGS) entry which is preliminary data.</text>
</comment>
<reference evidence="1 2" key="1">
    <citation type="submission" date="2020-05" db="EMBL/GenBank/DDBJ databases">
        <title>Vigna angularis (adzuki bean) Var. LongXiaoDou No. 4 denovo assembly.</title>
        <authorList>
            <person name="Xiang H."/>
        </authorList>
    </citation>
    <scope>NUCLEOTIDE SEQUENCE [LARGE SCALE GENOMIC DNA]</scope>
    <source>
        <tissue evidence="1">Leaf</tissue>
    </source>
</reference>
<proteinExistence type="predicted"/>
<evidence type="ECO:0000313" key="1">
    <source>
        <dbReference type="EMBL" id="KAG2399544.1"/>
    </source>
</evidence>
<evidence type="ECO:0000313" key="2">
    <source>
        <dbReference type="Proteomes" id="UP000743370"/>
    </source>
</evidence>
<dbReference type="Proteomes" id="UP000743370">
    <property type="component" value="Unassembled WGS sequence"/>
</dbReference>
<protein>
    <submittedName>
        <fullName evidence="1">Uncharacterized protein</fullName>
    </submittedName>
</protein>
<gene>
    <name evidence="1" type="ORF">HKW66_Vig0106030</name>
</gene>
<organism evidence="1 2">
    <name type="scientific">Phaseolus angularis</name>
    <name type="common">Azuki bean</name>
    <name type="synonym">Vigna angularis</name>
    <dbReference type="NCBI Taxonomy" id="3914"/>
    <lineage>
        <taxon>Eukaryota</taxon>
        <taxon>Viridiplantae</taxon>
        <taxon>Streptophyta</taxon>
        <taxon>Embryophyta</taxon>
        <taxon>Tracheophyta</taxon>
        <taxon>Spermatophyta</taxon>
        <taxon>Magnoliopsida</taxon>
        <taxon>eudicotyledons</taxon>
        <taxon>Gunneridae</taxon>
        <taxon>Pentapetalae</taxon>
        <taxon>rosids</taxon>
        <taxon>fabids</taxon>
        <taxon>Fabales</taxon>
        <taxon>Fabaceae</taxon>
        <taxon>Papilionoideae</taxon>
        <taxon>50 kb inversion clade</taxon>
        <taxon>NPAAA clade</taxon>
        <taxon>indigoferoid/millettioid clade</taxon>
        <taxon>Phaseoleae</taxon>
        <taxon>Vigna</taxon>
    </lineage>
</organism>
<accession>A0A8T0KIS3</accession>